<name>A0ACB6ZS84_THEGA</name>
<reference evidence="1" key="1">
    <citation type="submission" date="2019-10" db="EMBL/GenBank/DDBJ databases">
        <authorList>
            <consortium name="DOE Joint Genome Institute"/>
            <person name="Kuo A."/>
            <person name="Miyauchi S."/>
            <person name="Kiss E."/>
            <person name="Drula E."/>
            <person name="Kohler A."/>
            <person name="Sanchez-Garcia M."/>
            <person name="Andreopoulos B."/>
            <person name="Barry K.W."/>
            <person name="Bonito G."/>
            <person name="Buee M."/>
            <person name="Carver A."/>
            <person name="Chen C."/>
            <person name="Cichocki N."/>
            <person name="Clum A."/>
            <person name="Culley D."/>
            <person name="Crous P.W."/>
            <person name="Fauchery L."/>
            <person name="Girlanda M."/>
            <person name="Hayes R."/>
            <person name="Keri Z."/>
            <person name="Labutti K."/>
            <person name="Lipzen A."/>
            <person name="Lombard V."/>
            <person name="Magnuson J."/>
            <person name="Maillard F."/>
            <person name="Morin E."/>
            <person name="Murat C."/>
            <person name="Nolan M."/>
            <person name="Ohm R."/>
            <person name="Pangilinan J."/>
            <person name="Pereira M."/>
            <person name="Perotto S."/>
            <person name="Peter M."/>
            <person name="Riley R."/>
            <person name="Sitrit Y."/>
            <person name="Stielow B."/>
            <person name="Szollosi G."/>
            <person name="Zifcakova L."/>
            <person name="Stursova M."/>
            <person name="Spatafora J.W."/>
            <person name="Tedersoo L."/>
            <person name="Vaario L.-M."/>
            <person name="Yamada A."/>
            <person name="Yan M."/>
            <person name="Wang P."/>
            <person name="Xu J."/>
            <person name="Bruns T."/>
            <person name="Baldrian P."/>
            <person name="Vilgalys R."/>
            <person name="Henrissat B."/>
            <person name="Grigoriev I.V."/>
            <person name="Hibbett D."/>
            <person name="Nagy L.G."/>
            <person name="Martin F.M."/>
        </authorList>
    </citation>
    <scope>NUCLEOTIDE SEQUENCE</scope>
    <source>
        <strain evidence="1">P2</strain>
    </source>
</reference>
<keyword evidence="2" id="KW-1185">Reference proteome</keyword>
<protein>
    <submittedName>
        <fullName evidence="1">NAD-P-binding protein</fullName>
    </submittedName>
</protein>
<accession>A0ACB6ZS84</accession>
<dbReference type="Proteomes" id="UP000886501">
    <property type="component" value="Unassembled WGS sequence"/>
</dbReference>
<dbReference type="EMBL" id="MU117967">
    <property type="protein sequence ID" value="KAF9652715.1"/>
    <property type="molecule type" value="Genomic_DNA"/>
</dbReference>
<gene>
    <name evidence="1" type="ORF">BDM02DRAFT_2563580</name>
</gene>
<organism evidence="1 2">
    <name type="scientific">Thelephora ganbajun</name>
    <name type="common">Ganba fungus</name>
    <dbReference type="NCBI Taxonomy" id="370292"/>
    <lineage>
        <taxon>Eukaryota</taxon>
        <taxon>Fungi</taxon>
        <taxon>Dikarya</taxon>
        <taxon>Basidiomycota</taxon>
        <taxon>Agaricomycotina</taxon>
        <taxon>Agaricomycetes</taxon>
        <taxon>Thelephorales</taxon>
        <taxon>Thelephoraceae</taxon>
        <taxon>Thelephora</taxon>
    </lineage>
</organism>
<evidence type="ECO:0000313" key="1">
    <source>
        <dbReference type="EMBL" id="KAF9652715.1"/>
    </source>
</evidence>
<sequence length="298" mass="32620">MAITQDIPQDNSSTKVWLITGTSSGMGRALVKSALERNDKVIATARVLEQIQDLRSLADSSRLYLMQLDITDSQDVINSKVTEAVEVWGHIDVLVNNAGTGVKMILEEGGVEGIIRQFKTNVFGVMAVTYAVLPHMRRRLSGTIVITGSRSAFANEFPSVGTYAASKAAIHALGESLATELRPFSIRVLIIQPGSFRTDCIMHPNYAQKKIKDYQEVDQKTKSFFLALNGKQPNDPARGMDIVVDVVRGEGRAADKPFPLWLALGADAVRDIRAKATRIVESLDVYQDLSVAVGYDQP</sequence>
<proteinExistence type="predicted"/>
<comment type="caution">
    <text evidence="1">The sequence shown here is derived from an EMBL/GenBank/DDBJ whole genome shotgun (WGS) entry which is preliminary data.</text>
</comment>
<reference evidence="1" key="2">
    <citation type="journal article" date="2020" name="Nat. Commun.">
        <title>Large-scale genome sequencing of mycorrhizal fungi provides insights into the early evolution of symbiotic traits.</title>
        <authorList>
            <person name="Miyauchi S."/>
            <person name="Kiss E."/>
            <person name="Kuo A."/>
            <person name="Drula E."/>
            <person name="Kohler A."/>
            <person name="Sanchez-Garcia M."/>
            <person name="Morin E."/>
            <person name="Andreopoulos B."/>
            <person name="Barry K.W."/>
            <person name="Bonito G."/>
            <person name="Buee M."/>
            <person name="Carver A."/>
            <person name="Chen C."/>
            <person name="Cichocki N."/>
            <person name="Clum A."/>
            <person name="Culley D."/>
            <person name="Crous P.W."/>
            <person name="Fauchery L."/>
            <person name="Girlanda M."/>
            <person name="Hayes R.D."/>
            <person name="Keri Z."/>
            <person name="LaButti K."/>
            <person name="Lipzen A."/>
            <person name="Lombard V."/>
            <person name="Magnuson J."/>
            <person name="Maillard F."/>
            <person name="Murat C."/>
            <person name="Nolan M."/>
            <person name="Ohm R.A."/>
            <person name="Pangilinan J."/>
            <person name="Pereira M.F."/>
            <person name="Perotto S."/>
            <person name="Peter M."/>
            <person name="Pfister S."/>
            <person name="Riley R."/>
            <person name="Sitrit Y."/>
            <person name="Stielow J.B."/>
            <person name="Szollosi G."/>
            <person name="Zifcakova L."/>
            <person name="Stursova M."/>
            <person name="Spatafora J.W."/>
            <person name="Tedersoo L."/>
            <person name="Vaario L.M."/>
            <person name="Yamada A."/>
            <person name="Yan M."/>
            <person name="Wang P."/>
            <person name="Xu J."/>
            <person name="Bruns T."/>
            <person name="Baldrian P."/>
            <person name="Vilgalys R."/>
            <person name="Dunand C."/>
            <person name="Henrissat B."/>
            <person name="Grigoriev I.V."/>
            <person name="Hibbett D."/>
            <person name="Nagy L.G."/>
            <person name="Martin F.M."/>
        </authorList>
    </citation>
    <scope>NUCLEOTIDE SEQUENCE</scope>
    <source>
        <strain evidence="1">P2</strain>
    </source>
</reference>
<evidence type="ECO:0000313" key="2">
    <source>
        <dbReference type="Proteomes" id="UP000886501"/>
    </source>
</evidence>